<evidence type="ECO:0000259" key="9">
    <source>
        <dbReference type="PROSITE" id="PS50940"/>
    </source>
</evidence>
<feature type="region of interest" description="Disordered" evidence="7">
    <location>
        <begin position="557"/>
        <end position="593"/>
    </location>
</feature>
<evidence type="ECO:0000256" key="2">
    <source>
        <dbReference type="ARBA" id="ARBA00022669"/>
    </source>
</evidence>
<evidence type="ECO:0000256" key="6">
    <source>
        <dbReference type="ARBA" id="ARBA00023180"/>
    </source>
</evidence>
<feature type="compositionally biased region" description="Acidic residues" evidence="7">
    <location>
        <begin position="249"/>
        <end position="259"/>
    </location>
</feature>
<dbReference type="SUPFAM" id="SSF57625">
    <property type="entry name" value="Invertebrate chitin-binding proteins"/>
    <property type="match status" value="5"/>
</dbReference>
<keyword evidence="5" id="KW-1015">Disulfide bond</keyword>
<proteinExistence type="predicted"/>
<organism evidence="10 11">
    <name type="scientific">Pristionchus fissidentatus</name>
    <dbReference type="NCBI Taxonomy" id="1538716"/>
    <lineage>
        <taxon>Eukaryota</taxon>
        <taxon>Metazoa</taxon>
        <taxon>Ecdysozoa</taxon>
        <taxon>Nematoda</taxon>
        <taxon>Chromadorea</taxon>
        <taxon>Rhabditida</taxon>
        <taxon>Rhabditina</taxon>
        <taxon>Diplogasteromorpha</taxon>
        <taxon>Diplogasteroidea</taxon>
        <taxon>Neodiplogasteridae</taxon>
        <taxon>Pristionchus</taxon>
    </lineage>
</organism>
<evidence type="ECO:0000256" key="8">
    <source>
        <dbReference type="SAM" id="SignalP"/>
    </source>
</evidence>
<reference evidence="10" key="1">
    <citation type="submission" date="2023-10" db="EMBL/GenBank/DDBJ databases">
        <title>Genome assembly of Pristionchus species.</title>
        <authorList>
            <person name="Yoshida K."/>
            <person name="Sommer R.J."/>
        </authorList>
    </citation>
    <scope>NUCLEOTIDE SEQUENCE</scope>
    <source>
        <strain evidence="10">RS5133</strain>
    </source>
</reference>
<feature type="domain" description="Chitin-binding type-2" evidence="9">
    <location>
        <begin position="90"/>
        <end position="146"/>
    </location>
</feature>
<feature type="region of interest" description="Disordered" evidence="7">
    <location>
        <begin position="310"/>
        <end position="365"/>
    </location>
</feature>
<feature type="compositionally biased region" description="Acidic residues" evidence="7">
    <location>
        <begin position="315"/>
        <end position="339"/>
    </location>
</feature>
<feature type="domain" description="Chitin-binding type-2" evidence="9">
    <location>
        <begin position="260"/>
        <end position="317"/>
    </location>
</feature>
<keyword evidence="3 8" id="KW-0732">Signal</keyword>
<feature type="region of interest" description="Disordered" evidence="7">
    <location>
        <begin position="217"/>
        <end position="259"/>
    </location>
</feature>
<dbReference type="PROSITE" id="PS50940">
    <property type="entry name" value="CHIT_BIND_II"/>
    <property type="match status" value="7"/>
</dbReference>
<keyword evidence="1" id="KW-0217">Developmental protein</keyword>
<feature type="compositionally biased region" description="Basic and acidic residues" evidence="7">
    <location>
        <begin position="557"/>
        <end position="569"/>
    </location>
</feature>
<feature type="domain" description="Chitin-binding type-2" evidence="9">
    <location>
        <begin position="160"/>
        <end position="217"/>
    </location>
</feature>
<feature type="chain" id="PRO_5043473172" description="Chitin-binding type-2 domain-containing protein" evidence="8">
    <location>
        <begin position="22"/>
        <end position="739"/>
    </location>
</feature>
<dbReference type="InterPro" id="IPR002557">
    <property type="entry name" value="Chitin-bd_dom"/>
</dbReference>
<dbReference type="GO" id="GO:0008061">
    <property type="term" value="F:chitin binding"/>
    <property type="evidence" value="ECO:0007669"/>
    <property type="project" value="UniProtKB-KW"/>
</dbReference>
<feature type="domain" description="Chitin-binding type-2" evidence="9">
    <location>
        <begin position="25"/>
        <end position="81"/>
    </location>
</feature>
<name>A0AAV5WIB2_9BILA</name>
<keyword evidence="4" id="KW-0677">Repeat</keyword>
<keyword evidence="11" id="KW-1185">Reference proteome</keyword>
<feature type="domain" description="Chitin-binding type-2" evidence="9">
    <location>
        <begin position="683"/>
        <end position="738"/>
    </location>
</feature>
<feature type="signal peptide" evidence="8">
    <location>
        <begin position="1"/>
        <end position="21"/>
    </location>
</feature>
<dbReference type="Pfam" id="PF01607">
    <property type="entry name" value="CBM_14"/>
    <property type="match status" value="5"/>
</dbReference>
<evidence type="ECO:0000256" key="3">
    <source>
        <dbReference type="ARBA" id="ARBA00022729"/>
    </source>
</evidence>
<dbReference type="EMBL" id="BTSY01000006">
    <property type="protein sequence ID" value="GMT31672.1"/>
    <property type="molecule type" value="Genomic_DNA"/>
</dbReference>
<comment type="caution">
    <text evidence="10">The sequence shown here is derived from an EMBL/GenBank/DDBJ whole genome shotgun (WGS) entry which is preliminary data.</text>
</comment>
<feature type="domain" description="Chitin-binding type-2" evidence="9">
    <location>
        <begin position="595"/>
        <end position="650"/>
    </location>
</feature>
<protein>
    <recommendedName>
        <fullName evidence="9">Chitin-binding type-2 domain-containing protein</fullName>
    </recommendedName>
</protein>
<sequence>MTATPSSLLTLALLLPLAVSAQWMQLDCSSLEDGVYGEECSSSVSLCLQGELLNSVCPQGALFNARAARCLPYESEAACLQGNALPPRDARPCTDIGSNWRRGEGACSPQYNLCLNGESHTLFCPPTFFYDEAESACSTEPSDCFREDDWRADSGEEDVASICAAAGKDGFYGMGCSSSFAACAAGTARVMGCPADLVYDETRQKCEYPGNVEVCGGVAPEEGSGVEGSGEEGSGSEGSGEIEGSGEGSGEETEETEDITDACREHADGFYRLGACAEHFLGCSGGFAYRMSCPASLKYSEETQMCDYPGNVAGCDEDEESSGEEEGSGEGSGEIEEGSGTEGSGTEGSGTEGSGSEGSGTEGSGIVAESAPIFQEDIVETEDEIVANNGHDVKDMEAEDDIIYDATEEKEKLEEIGTENDVIDNAGETAEKVEEKPLVTEDETVDAAVEKEEVDEISAVGLQQVQQPATAAAATVDDESDASRSCSGRGDGFFALGCSSEMLACSNGIAHIMPCPAGLVFDESNQMCDYPTQVSACADREQLLSEDNLLTREEVTGRDHPHIPRRSDEATVDATLAPTTPAASVERTHDAGKRDSRCKSSNGFFSLGCSTQFVACTEGVATTVDCAEGEAFDEHAQSCVALARHPHCFAHVVREPTTDDVTDAAMVKEADDEKDLQKPVDHSFPCSREGAYAESECSDWFTLCKGGRGLELYCLQGYLFDGTAAKCLPAGQLAHCQAH</sequence>
<evidence type="ECO:0000256" key="7">
    <source>
        <dbReference type="SAM" id="MobiDB-lite"/>
    </source>
</evidence>
<dbReference type="SMART" id="SM00494">
    <property type="entry name" value="ChtBD2"/>
    <property type="match status" value="7"/>
</dbReference>
<dbReference type="FunFam" id="2.170.140.10:FF:000009">
    <property type="entry name" value="Chondroitin proteoglycan 1"/>
    <property type="match status" value="2"/>
</dbReference>
<feature type="domain" description="Chitin-binding type-2" evidence="9">
    <location>
        <begin position="483"/>
        <end position="539"/>
    </location>
</feature>
<dbReference type="PANTHER" id="PTHR23301">
    <property type="entry name" value="CHITIN BINDING PERITROPHIN-A"/>
    <property type="match status" value="1"/>
</dbReference>
<evidence type="ECO:0000256" key="4">
    <source>
        <dbReference type="ARBA" id="ARBA00022737"/>
    </source>
</evidence>
<dbReference type="PANTHER" id="PTHR23301:SF77">
    <property type="entry name" value="CHONDROITIN PROTEOGLYCAN-2"/>
    <property type="match status" value="1"/>
</dbReference>
<dbReference type="InterPro" id="IPR051940">
    <property type="entry name" value="Chitin_bind-dev_reg"/>
</dbReference>
<dbReference type="Proteomes" id="UP001432322">
    <property type="component" value="Unassembled WGS sequence"/>
</dbReference>
<dbReference type="GO" id="GO:0005576">
    <property type="term" value="C:extracellular region"/>
    <property type="evidence" value="ECO:0007669"/>
    <property type="project" value="InterPro"/>
</dbReference>
<evidence type="ECO:0000256" key="5">
    <source>
        <dbReference type="ARBA" id="ARBA00023157"/>
    </source>
</evidence>
<keyword evidence="6" id="KW-0325">Glycoprotein</keyword>
<dbReference type="InterPro" id="IPR036508">
    <property type="entry name" value="Chitin-bd_dom_sf"/>
</dbReference>
<dbReference type="AlphaFoldDB" id="A0AAV5WIB2"/>
<feature type="compositionally biased region" description="Gly residues" evidence="7">
    <location>
        <begin position="225"/>
        <end position="248"/>
    </location>
</feature>
<dbReference type="Gene3D" id="2.170.140.10">
    <property type="entry name" value="Chitin binding domain"/>
    <property type="match status" value="3"/>
</dbReference>
<evidence type="ECO:0000313" key="10">
    <source>
        <dbReference type="EMBL" id="GMT31672.1"/>
    </source>
</evidence>
<keyword evidence="2" id="KW-0147">Chitin-binding</keyword>
<evidence type="ECO:0000313" key="11">
    <source>
        <dbReference type="Proteomes" id="UP001432322"/>
    </source>
</evidence>
<evidence type="ECO:0000256" key="1">
    <source>
        <dbReference type="ARBA" id="ARBA00022473"/>
    </source>
</evidence>
<feature type="compositionally biased region" description="Gly residues" evidence="7">
    <location>
        <begin position="340"/>
        <end position="363"/>
    </location>
</feature>
<gene>
    <name evidence="10" type="ORF">PFISCL1PPCAC_22969</name>
</gene>
<accession>A0AAV5WIB2</accession>